<comment type="caution">
    <text evidence="2">The sequence shown here is derived from an EMBL/GenBank/DDBJ whole genome shotgun (WGS) entry which is preliminary data.</text>
</comment>
<evidence type="ECO:0000313" key="3">
    <source>
        <dbReference type="Proteomes" id="UP000245956"/>
    </source>
</evidence>
<sequence length="125" mass="13422">MSAKGTPYLRRLGCALHPARPSISPPQADGLWPSRAQGRLATKQQQPMRCLVISVRPAHQPVLAWLAKAGHQREQALRGRSSRRGSRANANERRASNDTNTNGWRSLGMGGGSTAITCANAVSSL</sequence>
<gene>
    <name evidence="2" type="ORF">PCL_04548</name>
</gene>
<protein>
    <submittedName>
        <fullName evidence="2">Uncharacterized protein</fullName>
    </submittedName>
</protein>
<evidence type="ECO:0000313" key="2">
    <source>
        <dbReference type="EMBL" id="PWI67042.1"/>
    </source>
</evidence>
<dbReference type="EMBL" id="LCWV01000021">
    <property type="protein sequence ID" value="PWI67042.1"/>
    <property type="molecule type" value="Genomic_DNA"/>
</dbReference>
<accession>A0A2U3DXS4</accession>
<dbReference type="Proteomes" id="UP000245956">
    <property type="component" value="Unassembled WGS sequence"/>
</dbReference>
<reference evidence="2 3" key="1">
    <citation type="journal article" date="2016" name="Front. Microbiol.">
        <title>Genome and transcriptome sequences reveal the specific parasitism of the nematophagous Purpureocillium lilacinum 36-1.</title>
        <authorList>
            <person name="Xie J."/>
            <person name="Li S."/>
            <person name="Mo C."/>
            <person name="Xiao X."/>
            <person name="Peng D."/>
            <person name="Wang G."/>
            <person name="Xiao Y."/>
        </authorList>
    </citation>
    <scope>NUCLEOTIDE SEQUENCE [LARGE SCALE GENOMIC DNA]</scope>
    <source>
        <strain evidence="2 3">36-1</strain>
    </source>
</reference>
<name>A0A2U3DXS4_PURLI</name>
<dbReference type="AlphaFoldDB" id="A0A2U3DXS4"/>
<organism evidence="2 3">
    <name type="scientific">Purpureocillium lilacinum</name>
    <name type="common">Paecilomyces lilacinus</name>
    <dbReference type="NCBI Taxonomy" id="33203"/>
    <lineage>
        <taxon>Eukaryota</taxon>
        <taxon>Fungi</taxon>
        <taxon>Dikarya</taxon>
        <taxon>Ascomycota</taxon>
        <taxon>Pezizomycotina</taxon>
        <taxon>Sordariomycetes</taxon>
        <taxon>Hypocreomycetidae</taxon>
        <taxon>Hypocreales</taxon>
        <taxon>Ophiocordycipitaceae</taxon>
        <taxon>Purpureocillium</taxon>
    </lineage>
</organism>
<evidence type="ECO:0000256" key="1">
    <source>
        <dbReference type="SAM" id="MobiDB-lite"/>
    </source>
</evidence>
<feature type="region of interest" description="Disordered" evidence="1">
    <location>
        <begin position="69"/>
        <end position="110"/>
    </location>
</feature>
<proteinExistence type="predicted"/>